<keyword evidence="2" id="KW-1185">Reference proteome</keyword>
<name>A0ACC0K359_CHOFU</name>
<reference evidence="1 2" key="1">
    <citation type="journal article" date="2022" name="Genome Biol. Evol.">
        <title>The Spruce Budworm Genome: Reconstructing the Evolutionary History of Antifreeze Proteins.</title>
        <authorList>
            <person name="Beliveau C."/>
            <person name="Gagne P."/>
            <person name="Picq S."/>
            <person name="Vernygora O."/>
            <person name="Keeling C.I."/>
            <person name="Pinkney K."/>
            <person name="Doucet D."/>
            <person name="Wen F."/>
            <person name="Johnston J.S."/>
            <person name="Maaroufi H."/>
            <person name="Boyle B."/>
            <person name="Laroche J."/>
            <person name="Dewar K."/>
            <person name="Juretic N."/>
            <person name="Blackburn G."/>
            <person name="Nisole A."/>
            <person name="Brunet B."/>
            <person name="Brandao M."/>
            <person name="Lumley L."/>
            <person name="Duan J."/>
            <person name="Quan G."/>
            <person name="Lucarotti C.J."/>
            <person name="Roe A.D."/>
            <person name="Sperling F.A.H."/>
            <person name="Levesque R.C."/>
            <person name="Cusson M."/>
        </authorList>
    </citation>
    <scope>NUCLEOTIDE SEQUENCE [LARGE SCALE GENOMIC DNA]</scope>
    <source>
        <strain evidence="1">Glfc:IPQL:Cfum</strain>
    </source>
</reference>
<organism evidence="1 2">
    <name type="scientific">Choristoneura fumiferana</name>
    <name type="common">Spruce budworm moth</name>
    <name type="synonym">Archips fumiferana</name>
    <dbReference type="NCBI Taxonomy" id="7141"/>
    <lineage>
        <taxon>Eukaryota</taxon>
        <taxon>Metazoa</taxon>
        <taxon>Ecdysozoa</taxon>
        <taxon>Arthropoda</taxon>
        <taxon>Hexapoda</taxon>
        <taxon>Insecta</taxon>
        <taxon>Pterygota</taxon>
        <taxon>Neoptera</taxon>
        <taxon>Endopterygota</taxon>
        <taxon>Lepidoptera</taxon>
        <taxon>Glossata</taxon>
        <taxon>Ditrysia</taxon>
        <taxon>Tortricoidea</taxon>
        <taxon>Tortricidae</taxon>
        <taxon>Tortricinae</taxon>
        <taxon>Choristoneura</taxon>
    </lineage>
</organism>
<accession>A0ACC0K359</accession>
<protein>
    <submittedName>
        <fullName evidence="1">Uncharacterized protein</fullName>
    </submittedName>
</protein>
<comment type="caution">
    <text evidence="1">The sequence shown here is derived from an EMBL/GenBank/DDBJ whole genome shotgun (WGS) entry which is preliminary data.</text>
</comment>
<evidence type="ECO:0000313" key="2">
    <source>
        <dbReference type="Proteomes" id="UP001064048"/>
    </source>
</evidence>
<evidence type="ECO:0000313" key="1">
    <source>
        <dbReference type="EMBL" id="KAI8430815.1"/>
    </source>
</evidence>
<dbReference type="Proteomes" id="UP001064048">
    <property type="component" value="Chromosome Z"/>
</dbReference>
<sequence length="269" mass="29874">MMKKLSILFVFLVVSAVLTENVHAGYDYRAPAEAFQPQAHLGAGAGAQSAHYNSAQQNYALHSQNKFVPLADDFYRHQYRQPQQEFQYNSNYQAQYNSGQSNNQNVNYNSYSQNFGNAYLSGIQNGQHTVQPISALRPSNANIQAHRPVITKHIYFHLPPADDSAAAAPVTATPPKKTYNIIFIKLPSLKSASAAQLQQLINEQAAIENKTLIYVLVRKPETQPTQPITSKPEVFFVKYKDPRNVAQQVNTGVVQVPILQSNALVSCLA</sequence>
<dbReference type="EMBL" id="CM046131">
    <property type="protein sequence ID" value="KAI8430815.1"/>
    <property type="molecule type" value="Genomic_DNA"/>
</dbReference>
<proteinExistence type="predicted"/>
<gene>
    <name evidence="1" type="ORF">MSG28_000970</name>
</gene>